<sequence>MDIAVTDRAPEGQLLSTLRHKYRVAPYRVASSLTVQSARV</sequence>
<keyword evidence="2" id="KW-1185">Reference proteome</keyword>
<accession>M5RPN9</accession>
<gene>
    <name evidence="1" type="ORF">RMSM_07143</name>
</gene>
<evidence type="ECO:0000313" key="1">
    <source>
        <dbReference type="EMBL" id="EMI15934.1"/>
    </source>
</evidence>
<proteinExistence type="predicted"/>
<dbReference type="EMBL" id="ANOG01001018">
    <property type="protein sequence ID" value="EMI15934.1"/>
    <property type="molecule type" value="Genomic_DNA"/>
</dbReference>
<dbReference type="Proteomes" id="UP000011991">
    <property type="component" value="Unassembled WGS sequence"/>
</dbReference>
<dbReference type="PATRIC" id="fig|1265738.3.peg.7120"/>
<name>M5RPN9_9BACT</name>
<dbReference type="AlphaFoldDB" id="M5RPN9"/>
<evidence type="ECO:0000313" key="2">
    <source>
        <dbReference type="Proteomes" id="UP000011991"/>
    </source>
</evidence>
<reference evidence="1 2" key="1">
    <citation type="journal article" date="2013" name="Mar. Genomics">
        <title>Expression of sulfatases in Rhodopirellula baltica and the diversity of sulfatases in the genus Rhodopirellula.</title>
        <authorList>
            <person name="Wegner C.E."/>
            <person name="Richter-Heitmann T."/>
            <person name="Klindworth A."/>
            <person name="Klockow C."/>
            <person name="Richter M."/>
            <person name="Achstetter T."/>
            <person name="Glockner F.O."/>
            <person name="Harder J."/>
        </authorList>
    </citation>
    <scope>NUCLEOTIDE SEQUENCE [LARGE SCALE GENOMIC DNA]</scope>
    <source>
        <strain evidence="1 2">SM1</strain>
    </source>
</reference>
<comment type="caution">
    <text evidence="1">The sequence shown here is derived from an EMBL/GenBank/DDBJ whole genome shotgun (WGS) entry which is preliminary data.</text>
</comment>
<protein>
    <submittedName>
        <fullName evidence="1">Uncharacterized protein</fullName>
    </submittedName>
</protein>
<organism evidence="1 2">
    <name type="scientific">Rhodopirellula maiorica SM1</name>
    <dbReference type="NCBI Taxonomy" id="1265738"/>
    <lineage>
        <taxon>Bacteria</taxon>
        <taxon>Pseudomonadati</taxon>
        <taxon>Planctomycetota</taxon>
        <taxon>Planctomycetia</taxon>
        <taxon>Pirellulales</taxon>
        <taxon>Pirellulaceae</taxon>
        <taxon>Novipirellula</taxon>
    </lineage>
</organism>